<keyword evidence="1" id="KW-0732">Signal</keyword>
<evidence type="ECO:0000313" key="3">
    <source>
        <dbReference type="EMBL" id="KJD31132.1"/>
    </source>
</evidence>
<dbReference type="STRING" id="1382798.PK35_15925"/>
<evidence type="ECO:0000256" key="1">
    <source>
        <dbReference type="ARBA" id="ARBA00022729"/>
    </source>
</evidence>
<keyword evidence="4" id="KW-1185">Reference proteome</keyword>
<sequence>ASNGTIDLSASTPNTYTVTYTTAGTCPSSSNVSVTINASDDSSFSYSASAFCANDSDPSPTITGTTGGTFSSTAGLSIASNGTIDVSASTPNTYTVTYTTAGTCPNSSTFDVTINALDDASFSYSMSTYSTSDSDPTPTITGITGGMFSSSAGLSINASTGTIDVSASTPDTYTVTYTSSGSCQNSSTFEVTIEDESLNINETNSELDNIQIYTKNKTLLVNGVTSKASIEIYSLIGKRCFNRSTINKKNSFDLSKLSTGVYILKLQTINSNFITKKIIIN</sequence>
<reference evidence="3 4" key="1">
    <citation type="journal article" date="2015" name="Antonie Van Leeuwenhoek">
        <title>Tamlana nanhaiensis sp. nov., isolated from surface seawater collected from the South China Sea.</title>
        <authorList>
            <person name="Liu X."/>
            <person name="Lai Q."/>
            <person name="Du Y."/>
            <person name="Li G."/>
            <person name="Sun F."/>
            <person name="Shao Z."/>
        </authorList>
    </citation>
    <scope>NUCLEOTIDE SEQUENCE [LARGE SCALE GENOMIC DNA]</scope>
    <source>
        <strain evidence="3 4">FHC16</strain>
    </source>
</reference>
<dbReference type="Pfam" id="PF18962">
    <property type="entry name" value="Por_Secre_tail"/>
    <property type="match status" value="1"/>
</dbReference>
<dbReference type="AlphaFoldDB" id="A0A0D7VZU5"/>
<proteinExistence type="predicted"/>
<dbReference type="Proteomes" id="UP000032361">
    <property type="component" value="Unassembled WGS sequence"/>
</dbReference>
<dbReference type="RefSeq" id="WP_044627576.1">
    <property type="nucleotide sequence ID" value="NZ_JTDV01000017.1"/>
</dbReference>
<dbReference type="NCBIfam" id="TIGR04183">
    <property type="entry name" value="Por_Secre_tail"/>
    <property type="match status" value="1"/>
</dbReference>
<name>A0A0D7VZU5_9FLAO</name>
<dbReference type="InterPro" id="IPR026444">
    <property type="entry name" value="Secre_tail"/>
</dbReference>
<protein>
    <recommendedName>
        <fullName evidence="2">Secretion system C-terminal sorting domain-containing protein</fullName>
    </recommendedName>
</protein>
<evidence type="ECO:0000313" key="4">
    <source>
        <dbReference type="Proteomes" id="UP000032361"/>
    </source>
</evidence>
<comment type="caution">
    <text evidence="3">The sequence shown here is derived from an EMBL/GenBank/DDBJ whole genome shotgun (WGS) entry which is preliminary data.</text>
</comment>
<gene>
    <name evidence="3" type="ORF">PK35_15925</name>
</gene>
<feature type="non-terminal residue" evidence="3">
    <location>
        <position position="1"/>
    </location>
</feature>
<dbReference type="EMBL" id="JTDV01000017">
    <property type="protein sequence ID" value="KJD31132.1"/>
    <property type="molecule type" value="Genomic_DNA"/>
</dbReference>
<dbReference type="OrthoDB" id="1522652at2"/>
<dbReference type="PATRIC" id="fig|1382798.3.peg.1753"/>
<organism evidence="3 4">
    <name type="scientific">Neotamlana nanhaiensis</name>
    <dbReference type="NCBI Taxonomy" id="1382798"/>
    <lineage>
        <taxon>Bacteria</taxon>
        <taxon>Pseudomonadati</taxon>
        <taxon>Bacteroidota</taxon>
        <taxon>Flavobacteriia</taxon>
        <taxon>Flavobacteriales</taxon>
        <taxon>Flavobacteriaceae</taxon>
        <taxon>Neotamlana</taxon>
    </lineage>
</organism>
<feature type="domain" description="Secretion system C-terminal sorting" evidence="2">
    <location>
        <begin position="222"/>
        <end position="280"/>
    </location>
</feature>
<evidence type="ECO:0000259" key="2">
    <source>
        <dbReference type="Pfam" id="PF18962"/>
    </source>
</evidence>
<accession>A0A0D7VZU5</accession>